<sequence length="715" mass="78692">MGFLKRFFSLSSKRSKKSKRHHHEDHDTASHLPVQPEANEDATRLLRSSSAHFSVVKEVDYASLPPIPHPINHIVTPATTPARSASSLQRQGTYTVTVHERTVHSRTEFPNANPPLRHSNEVPPELPHREIAYFDESPTRARFDPKTVPFTPHDQSRVLRLRQDPSVASLLNMFDDKGRINSNAFSNTPRTEAPIEEIGKQQVKRSGSTLRQLLGAPESGNAYDETAMMGDISWAERFLGEHDDDDNDDSASIASSTSLPLETPKDSYPHAHSNPQVIMDTAFSIENSLTEMSVNYPTFSSMEVELSGSTSINVDATCETSAVTEAKLGQIPEFYIAANPETPQRPATEIFGFLTERRKSIRQQKEQQRERELPAVPTPSISDSSSQLKTPMSTSNLFSTPHTNNSSPATTNSDTSSGQIHTATITKLTPVMNPLSRSTDTLNILQSYTPTPGYPKYPLATPSSEHRVRFDDDTTGDRRTLTSQATGSSVPRHHTGSTIRSQPTGSTIQTHTTGSSSSSRPSRIPKGPRPAPIASHETEIAYLGRPTTPSASTSNLDLPSENAQKPSRIPKTSTGVPRSRTPDPFSLPQYSSRQRTTSRGSIAPVIFDDDEDYRTETPVPVRRSASRKPVPVLDKENSPVSSDTPTAQPKTPQSHARHIFDSRHPNLIHGQAPSPASSTELSSFTKDMMTNLRQQKQTAKEARRQQALAFAGFAR</sequence>
<feature type="region of interest" description="Disordered" evidence="1">
    <location>
        <begin position="240"/>
        <end position="271"/>
    </location>
</feature>
<dbReference type="AlphaFoldDB" id="A0AAW0G9H0"/>
<feature type="region of interest" description="Disordered" evidence="1">
    <location>
        <begin position="446"/>
        <end position="532"/>
    </location>
</feature>
<evidence type="ECO:0000313" key="3">
    <source>
        <dbReference type="Proteomes" id="UP001385951"/>
    </source>
</evidence>
<name>A0AAW0G9H0_9APHY</name>
<gene>
    <name evidence="2" type="ORF">QCA50_010486</name>
</gene>
<feature type="compositionally biased region" description="Basic residues" evidence="1">
    <location>
        <begin position="14"/>
        <end position="23"/>
    </location>
</feature>
<dbReference type="Proteomes" id="UP001385951">
    <property type="component" value="Unassembled WGS sequence"/>
</dbReference>
<comment type="caution">
    <text evidence="2">The sequence shown here is derived from an EMBL/GenBank/DDBJ whole genome shotgun (WGS) entry which is preliminary data.</text>
</comment>
<feature type="compositionally biased region" description="Polar residues" evidence="1">
    <location>
        <begin position="379"/>
        <end position="419"/>
    </location>
</feature>
<feature type="compositionally biased region" description="Low complexity" evidence="1">
    <location>
        <begin position="503"/>
        <end position="525"/>
    </location>
</feature>
<dbReference type="EMBL" id="JASBNA010000017">
    <property type="protein sequence ID" value="KAK7686266.1"/>
    <property type="molecule type" value="Genomic_DNA"/>
</dbReference>
<evidence type="ECO:0000256" key="1">
    <source>
        <dbReference type="SAM" id="MobiDB-lite"/>
    </source>
</evidence>
<feature type="region of interest" description="Disordered" evidence="1">
    <location>
        <begin position="360"/>
        <end position="419"/>
    </location>
</feature>
<organism evidence="2 3">
    <name type="scientific">Cerrena zonata</name>
    <dbReference type="NCBI Taxonomy" id="2478898"/>
    <lineage>
        <taxon>Eukaryota</taxon>
        <taxon>Fungi</taxon>
        <taxon>Dikarya</taxon>
        <taxon>Basidiomycota</taxon>
        <taxon>Agaricomycotina</taxon>
        <taxon>Agaricomycetes</taxon>
        <taxon>Polyporales</taxon>
        <taxon>Cerrenaceae</taxon>
        <taxon>Cerrena</taxon>
    </lineage>
</organism>
<feature type="compositionally biased region" description="Polar residues" evidence="1">
    <location>
        <begin position="547"/>
        <end position="576"/>
    </location>
</feature>
<feature type="compositionally biased region" description="Basic and acidic residues" evidence="1">
    <location>
        <begin position="360"/>
        <end position="373"/>
    </location>
</feature>
<keyword evidence="3" id="KW-1185">Reference proteome</keyword>
<reference evidence="2 3" key="1">
    <citation type="submission" date="2022-09" db="EMBL/GenBank/DDBJ databases">
        <authorList>
            <person name="Palmer J.M."/>
        </authorList>
    </citation>
    <scope>NUCLEOTIDE SEQUENCE [LARGE SCALE GENOMIC DNA]</scope>
    <source>
        <strain evidence="2 3">DSM 7382</strain>
    </source>
</reference>
<feature type="compositionally biased region" description="Polar residues" evidence="1">
    <location>
        <begin position="588"/>
        <end position="600"/>
    </location>
</feature>
<feature type="compositionally biased region" description="Basic and acidic residues" evidence="1">
    <location>
        <begin position="464"/>
        <end position="480"/>
    </location>
</feature>
<feature type="compositionally biased region" description="Polar residues" evidence="1">
    <location>
        <begin position="638"/>
        <end position="654"/>
    </location>
</feature>
<accession>A0AAW0G9H0</accession>
<proteinExistence type="predicted"/>
<feature type="region of interest" description="Disordered" evidence="1">
    <location>
        <begin position="545"/>
        <end position="688"/>
    </location>
</feature>
<feature type="region of interest" description="Disordered" evidence="1">
    <location>
        <begin position="14"/>
        <end position="41"/>
    </location>
</feature>
<feature type="compositionally biased region" description="Polar residues" evidence="1">
    <location>
        <begin position="674"/>
        <end position="685"/>
    </location>
</feature>
<evidence type="ECO:0000313" key="2">
    <source>
        <dbReference type="EMBL" id="KAK7686266.1"/>
    </source>
</evidence>
<protein>
    <submittedName>
        <fullName evidence="2">Uncharacterized protein</fullName>
    </submittedName>
</protein>